<name>A0A699XMX2_TANCI</name>
<reference evidence="1" key="1">
    <citation type="journal article" date="2019" name="Sci. Rep.">
        <title>Draft genome of Tanacetum cinerariifolium, the natural source of mosquito coil.</title>
        <authorList>
            <person name="Yamashiro T."/>
            <person name="Shiraishi A."/>
            <person name="Satake H."/>
            <person name="Nakayama K."/>
        </authorList>
    </citation>
    <scope>NUCLEOTIDE SEQUENCE</scope>
</reference>
<organism evidence="1">
    <name type="scientific">Tanacetum cinerariifolium</name>
    <name type="common">Dalmatian daisy</name>
    <name type="synonym">Chrysanthemum cinerariifolium</name>
    <dbReference type="NCBI Taxonomy" id="118510"/>
    <lineage>
        <taxon>Eukaryota</taxon>
        <taxon>Viridiplantae</taxon>
        <taxon>Streptophyta</taxon>
        <taxon>Embryophyta</taxon>
        <taxon>Tracheophyta</taxon>
        <taxon>Spermatophyta</taxon>
        <taxon>Magnoliopsida</taxon>
        <taxon>eudicotyledons</taxon>
        <taxon>Gunneridae</taxon>
        <taxon>Pentapetalae</taxon>
        <taxon>asterids</taxon>
        <taxon>campanulids</taxon>
        <taxon>Asterales</taxon>
        <taxon>Asteraceae</taxon>
        <taxon>Asteroideae</taxon>
        <taxon>Anthemideae</taxon>
        <taxon>Anthemidinae</taxon>
        <taxon>Tanacetum</taxon>
    </lineage>
</organism>
<protein>
    <submittedName>
        <fullName evidence="1">Uncharacterized protein</fullName>
    </submittedName>
</protein>
<dbReference type="AlphaFoldDB" id="A0A699XMX2"/>
<accession>A0A699XMX2</accession>
<gene>
    <name evidence="1" type="ORF">Tci_933351</name>
</gene>
<dbReference type="EMBL" id="BKCJ011890437">
    <property type="protein sequence ID" value="GFD61382.1"/>
    <property type="molecule type" value="Genomic_DNA"/>
</dbReference>
<comment type="caution">
    <text evidence="1">The sequence shown here is derived from an EMBL/GenBank/DDBJ whole genome shotgun (WGS) entry which is preliminary data.</text>
</comment>
<feature type="non-terminal residue" evidence="1">
    <location>
        <position position="45"/>
    </location>
</feature>
<sequence length="45" mass="4433">MGLNLFGRNNAATPTLGAAMLALVGATTVTPEMATAANDELTALG</sequence>
<proteinExistence type="predicted"/>
<evidence type="ECO:0000313" key="1">
    <source>
        <dbReference type="EMBL" id="GFD61382.1"/>
    </source>
</evidence>